<keyword evidence="11 12" id="KW-0472">Membrane</keyword>
<dbReference type="InterPro" id="IPR006370">
    <property type="entry name" value="HB_polyprenyltransferase-like"/>
</dbReference>
<accession>A0A562R3E7</accession>
<evidence type="ECO:0000256" key="2">
    <source>
        <dbReference type="ARBA" id="ARBA00004141"/>
    </source>
</evidence>
<dbReference type="InterPro" id="IPR044878">
    <property type="entry name" value="UbiA_sf"/>
</dbReference>
<feature type="transmembrane region" description="Helical" evidence="12">
    <location>
        <begin position="211"/>
        <end position="232"/>
    </location>
</feature>
<evidence type="ECO:0000256" key="13">
    <source>
        <dbReference type="NCBIfam" id="TIGR01474"/>
    </source>
</evidence>
<feature type="transmembrane region" description="Helical" evidence="12">
    <location>
        <begin position="238"/>
        <end position="258"/>
    </location>
</feature>
<keyword evidence="4 12" id="KW-1003">Cell membrane</keyword>
<feature type="transmembrane region" description="Helical" evidence="12">
    <location>
        <begin position="92"/>
        <end position="112"/>
    </location>
</feature>
<keyword evidence="9 12" id="KW-0460">Magnesium</keyword>
<feature type="transmembrane region" description="Helical" evidence="12">
    <location>
        <begin position="20"/>
        <end position="41"/>
    </location>
</feature>
<dbReference type="FunFam" id="1.10.357.140:FF:000002">
    <property type="entry name" value="4-hydroxybenzoate octaprenyltransferase"/>
    <property type="match status" value="1"/>
</dbReference>
<evidence type="ECO:0000256" key="7">
    <source>
        <dbReference type="ARBA" id="ARBA00022688"/>
    </source>
</evidence>
<comment type="catalytic activity">
    <reaction evidence="12">
        <text>all-trans-octaprenyl diphosphate + 4-hydroxybenzoate = 4-hydroxy-3-(all-trans-octaprenyl)benzoate + diphosphate</text>
        <dbReference type="Rhea" id="RHEA:27782"/>
        <dbReference type="ChEBI" id="CHEBI:1617"/>
        <dbReference type="ChEBI" id="CHEBI:17879"/>
        <dbReference type="ChEBI" id="CHEBI:33019"/>
        <dbReference type="ChEBI" id="CHEBI:57711"/>
        <dbReference type="EC" id="2.5.1.39"/>
    </reaction>
</comment>
<comment type="pathway">
    <text evidence="12">Cofactor biosynthesis; ubiquinone biosynthesis.</text>
</comment>
<evidence type="ECO:0000313" key="14">
    <source>
        <dbReference type="EMBL" id="TWI63588.1"/>
    </source>
</evidence>
<dbReference type="NCBIfam" id="TIGR01474">
    <property type="entry name" value="ubiA_proteo"/>
    <property type="match status" value="1"/>
</dbReference>
<comment type="function">
    <text evidence="12">Catalyzes the prenylation of para-hydroxybenzoate (PHB) with an all-trans polyprenyl group. Mediates the second step in the final reaction sequence of ubiquinone-8 (UQ-8) biosynthesis, which is the condensation of the polyisoprenoid side chain with PHB, generating the first membrane-bound Q intermediate 3-octaprenyl-4-hydroxybenzoate.</text>
</comment>
<comment type="caution">
    <text evidence="14">The sequence shown here is derived from an EMBL/GenBank/DDBJ whole genome shotgun (WGS) entry which is preliminary data.</text>
</comment>
<feature type="transmembrane region" description="Helical" evidence="12">
    <location>
        <begin position="145"/>
        <end position="163"/>
    </location>
</feature>
<dbReference type="Proteomes" id="UP000318431">
    <property type="component" value="Unassembled WGS sequence"/>
</dbReference>
<keyword evidence="6 12" id="KW-0808">Transferase</keyword>
<evidence type="ECO:0000313" key="15">
    <source>
        <dbReference type="Proteomes" id="UP000318431"/>
    </source>
</evidence>
<dbReference type="GO" id="GO:0006744">
    <property type="term" value="P:ubiquinone biosynthetic process"/>
    <property type="evidence" value="ECO:0007669"/>
    <property type="project" value="UniProtKB-UniRule"/>
</dbReference>
<keyword evidence="8 12" id="KW-0812">Transmembrane</keyword>
<organism evidence="14 15">
    <name type="scientific">Pseudoduganella lurida</name>
    <dbReference type="NCBI Taxonomy" id="1036180"/>
    <lineage>
        <taxon>Bacteria</taxon>
        <taxon>Pseudomonadati</taxon>
        <taxon>Pseudomonadota</taxon>
        <taxon>Betaproteobacteria</taxon>
        <taxon>Burkholderiales</taxon>
        <taxon>Oxalobacteraceae</taxon>
        <taxon>Telluria group</taxon>
        <taxon>Pseudoduganella</taxon>
    </lineage>
</organism>
<dbReference type="Gene3D" id="1.10.357.140">
    <property type="entry name" value="UbiA prenyltransferase"/>
    <property type="match status" value="1"/>
</dbReference>
<keyword evidence="7 12" id="KW-0831">Ubiquinone biosynthesis</keyword>
<sequence>MQATASSPTKLQLYFRLVRLDKPIGTVLLLWPTLAALWLASGGVPDWRLLVIFTLGTFLMRSAGCAINDYADQDIDRHVKRTVDRPITSGRVSGKEALAIAAGLAIAAFLLILPLNALVKQLSVAAVIIAGTYPYFKRFFAIPQAYLGIAFGFGIPMAFAAVQNTVPPWAWLLLLGNVFWAVAYDTEYAMVDRDDDLKIGIKTSAITFGRLDVAIIMLCYGVHLAILLAAGRHFGLGVAYYLGIAIAAGCAIYHYFLIRGRERAPCFAAFRHNNYLGAAVFAGIALDYALR</sequence>
<feature type="transmembrane region" description="Helical" evidence="12">
    <location>
        <begin position="169"/>
        <end position="190"/>
    </location>
</feature>
<dbReference type="GO" id="GO:0008412">
    <property type="term" value="F:4-hydroxybenzoate polyprenyltransferase activity"/>
    <property type="evidence" value="ECO:0007669"/>
    <property type="project" value="UniProtKB-UniRule"/>
</dbReference>
<keyword evidence="5 12" id="KW-0997">Cell inner membrane</keyword>
<evidence type="ECO:0000256" key="5">
    <source>
        <dbReference type="ARBA" id="ARBA00022519"/>
    </source>
</evidence>
<dbReference type="Gene3D" id="1.20.120.1780">
    <property type="entry name" value="UbiA prenyltransferase"/>
    <property type="match status" value="1"/>
</dbReference>
<dbReference type="CDD" id="cd13959">
    <property type="entry name" value="PT_UbiA_COQ2"/>
    <property type="match status" value="1"/>
</dbReference>
<comment type="subcellular location">
    <subcellularLocation>
        <location evidence="12">Cell inner membrane</location>
        <topology evidence="12">Multi-pass membrane protein</topology>
    </subcellularLocation>
    <subcellularLocation>
        <location evidence="2">Membrane</location>
        <topology evidence="2">Multi-pass membrane protein</topology>
    </subcellularLocation>
</comment>
<dbReference type="UniPathway" id="UPA00232"/>
<dbReference type="PANTHER" id="PTHR11048">
    <property type="entry name" value="PRENYLTRANSFERASES"/>
    <property type="match status" value="1"/>
</dbReference>
<evidence type="ECO:0000256" key="8">
    <source>
        <dbReference type="ARBA" id="ARBA00022692"/>
    </source>
</evidence>
<dbReference type="RefSeq" id="WP_145650442.1">
    <property type="nucleotide sequence ID" value="NZ_VLLB01000006.1"/>
</dbReference>
<dbReference type="GO" id="GO:0005886">
    <property type="term" value="C:plasma membrane"/>
    <property type="evidence" value="ECO:0007669"/>
    <property type="project" value="UniProtKB-SubCell"/>
</dbReference>
<comment type="cofactor">
    <cofactor evidence="1 12">
        <name>Mg(2+)</name>
        <dbReference type="ChEBI" id="CHEBI:18420"/>
    </cofactor>
</comment>
<proteinExistence type="inferred from homology"/>
<dbReference type="PANTHER" id="PTHR11048:SF28">
    <property type="entry name" value="4-HYDROXYBENZOATE POLYPRENYLTRANSFERASE, MITOCHONDRIAL"/>
    <property type="match status" value="1"/>
</dbReference>
<name>A0A562R3E7_9BURK</name>
<gene>
    <name evidence="12" type="primary">ubiA</name>
    <name evidence="14" type="ORF">IP91_03559</name>
</gene>
<evidence type="ECO:0000256" key="4">
    <source>
        <dbReference type="ARBA" id="ARBA00022475"/>
    </source>
</evidence>
<dbReference type="OrthoDB" id="9782418at2"/>
<reference evidence="14 15" key="1">
    <citation type="journal article" date="2015" name="Stand. Genomic Sci.">
        <title>Genomic Encyclopedia of Bacterial and Archaeal Type Strains, Phase III: the genomes of soil and plant-associated and newly described type strains.</title>
        <authorList>
            <person name="Whitman W.B."/>
            <person name="Woyke T."/>
            <person name="Klenk H.P."/>
            <person name="Zhou Y."/>
            <person name="Lilburn T.G."/>
            <person name="Beck B.J."/>
            <person name="De Vos P."/>
            <person name="Vandamme P."/>
            <person name="Eisen J.A."/>
            <person name="Garrity G."/>
            <person name="Hugenholtz P."/>
            <person name="Kyrpides N.C."/>
        </authorList>
    </citation>
    <scope>NUCLEOTIDE SEQUENCE [LARGE SCALE GENOMIC DNA]</scope>
    <source>
        <strain evidence="14 15">CGMCC 1.10822</strain>
    </source>
</reference>
<dbReference type="AlphaFoldDB" id="A0A562R3E7"/>
<dbReference type="EC" id="2.5.1.39" evidence="12 13"/>
<comment type="similarity">
    <text evidence="3 12">Belongs to the UbiA prenyltransferase family.</text>
</comment>
<dbReference type="HAMAP" id="MF_01635">
    <property type="entry name" value="UbiA"/>
    <property type="match status" value="1"/>
</dbReference>
<evidence type="ECO:0000256" key="10">
    <source>
        <dbReference type="ARBA" id="ARBA00022989"/>
    </source>
</evidence>
<dbReference type="EMBL" id="VLLB01000006">
    <property type="protein sequence ID" value="TWI63588.1"/>
    <property type="molecule type" value="Genomic_DNA"/>
</dbReference>
<protein>
    <recommendedName>
        <fullName evidence="12 13">4-hydroxybenzoate octaprenyltransferase</fullName>
        <ecNumber evidence="12 13">2.5.1.39</ecNumber>
    </recommendedName>
    <alternativeName>
        <fullName evidence="12">4-HB polyprenyltransferase</fullName>
    </alternativeName>
</protein>
<dbReference type="FunFam" id="1.20.120.1780:FF:000001">
    <property type="entry name" value="4-hydroxybenzoate octaprenyltransferase"/>
    <property type="match status" value="1"/>
</dbReference>
<keyword evidence="15" id="KW-1185">Reference proteome</keyword>
<dbReference type="InterPro" id="IPR000537">
    <property type="entry name" value="UbiA_prenyltransferase"/>
</dbReference>
<evidence type="ECO:0000256" key="1">
    <source>
        <dbReference type="ARBA" id="ARBA00001946"/>
    </source>
</evidence>
<dbReference type="Pfam" id="PF01040">
    <property type="entry name" value="UbiA"/>
    <property type="match status" value="1"/>
</dbReference>
<evidence type="ECO:0000256" key="3">
    <source>
        <dbReference type="ARBA" id="ARBA00005985"/>
    </source>
</evidence>
<evidence type="ECO:0000256" key="11">
    <source>
        <dbReference type="ARBA" id="ARBA00023136"/>
    </source>
</evidence>
<dbReference type="InterPro" id="IPR030470">
    <property type="entry name" value="UbiA_prenylTrfase_CS"/>
</dbReference>
<keyword evidence="10 12" id="KW-1133">Transmembrane helix</keyword>
<evidence type="ECO:0000256" key="6">
    <source>
        <dbReference type="ARBA" id="ARBA00022679"/>
    </source>
</evidence>
<dbReference type="InterPro" id="IPR039653">
    <property type="entry name" value="Prenyltransferase"/>
</dbReference>
<evidence type="ECO:0000256" key="9">
    <source>
        <dbReference type="ARBA" id="ARBA00022842"/>
    </source>
</evidence>
<evidence type="ECO:0000256" key="12">
    <source>
        <dbReference type="HAMAP-Rule" id="MF_01635"/>
    </source>
</evidence>
<dbReference type="PROSITE" id="PS00943">
    <property type="entry name" value="UBIA"/>
    <property type="match status" value="1"/>
</dbReference>